<feature type="coiled-coil region" evidence="1">
    <location>
        <begin position="296"/>
        <end position="323"/>
    </location>
</feature>
<dbReference type="GO" id="GO:0006897">
    <property type="term" value="P:endocytosis"/>
    <property type="evidence" value="ECO:0007669"/>
    <property type="project" value="TreeGrafter"/>
</dbReference>
<name>A0A1V9YEP4_ACHHY</name>
<dbReference type="InterPro" id="IPR011992">
    <property type="entry name" value="EF-hand-dom_pair"/>
</dbReference>
<feature type="compositionally biased region" description="Low complexity" evidence="2">
    <location>
        <begin position="983"/>
        <end position="1000"/>
    </location>
</feature>
<gene>
    <name evidence="4" type="ORF">ACHHYP_13792</name>
</gene>
<dbReference type="Pfam" id="PF12763">
    <property type="entry name" value="EH"/>
    <property type="match status" value="1"/>
</dbReference>
<dbReference type="EMBL" id="JNBR01001927">
    <property type="protein sequence ID" value="OQR84169.1"/>
    <property type="molecule type" value="Genomic_DNA"/>
</dbReference>
<dbReference type="InterPro" id="IPR000261">
    <property type="entry name" value="EH_dom"/>
</dbReference>
<sequence>MWVKSPEEDAFYGRMFAIADAEKLRQVQGKAAVDFFTKSGLPPAVLKQVWNLASSKMQPYLERDEFDVALGLIALAQKGEPLDLGALAAAGRARQLPLPVFQLADMFVMTSNDEDKYATIFRTAADGGVLSPVAAMDLFQKSGLSLADVQTIYKLVDPTLSVPLRLQDFTIIMHVIVCKSRRGLPQLPTAVPREWFPTFFSSALPSLEGLPSADAMLQAQVEVQSKLQAALTSVPTVPLPSAAALVAPLQALGYHFPDSALALSTPALRELEGVLSTYIQEVKRDLASPASSGVPLATLVQTLSNLKQQSTRLLEQKDALQGRRPAELHVDTFGTVPAWGAFEAAPAPSVVPPSDANVDPFGFDLMGGTGGSQTATPAKPAVVAAVPVVVEKPVLDAFASATSSTFSAFDAMNDMDWGFATDNNAEEARPEASPEDEPPVLKPVPKLDNNRSAKAAAFSAFDSPSFGAAKTPAADATFGAFPASETKDFGAFSEPATSFGAFDAPAASGGNDFPATTAFEFDAFPQADTGFSDFAAAAPASFDAFPVSNSGTTASFDAFPASDSSFDAFPASDPSFDAFPAFDAAPASGLDAFPVPEASVVGGFDASPPSDTPLQALDSSVAPAGGVVDTVAAFDAPPGTSSDAFMIADAPSAVSFEAFPAFDEQAAGSVDTPATSSFEVLASSDAPTTGTLEPVAATDAPPAATFDAFPASNVLTAVDFNAFPAPSAPSATSFDAFPGAEAPSATAFDAFPTSEAPPAAAFDTFSATEAPSTGSFGAFPAPGTLSAATSDASPDFEESSTVSFDATNDRRANTHLVYSIFCRAAAVDVPVAFEQPPSAGPTESANIAIPPALPTTGDDAASDRDGSFVLVASPSAPAVVVAADDCGCFCLPSDDDPFGSFVPTSTGTATAAAPTTDDIFGDFQFATAPVPPVAPPQEATFASLPANPADEVFGDFADFASATTAANWASFSPPATAPTSDWASFSPPATAPTATDDFTF</sequence>
<dbReference type="GO" id="GO:0005737">
    <property type="term" value="C:cytoplasm"/>
    <property type="evidence" value="ECO:0007669"/>
    <property type="project" value="TreeGrafter"/>
</dbReference>
<dbReference type="AlphaFoldDB" id="A0A1V9YEP4"/>
<keyword evidence="5" id="KW-1185">Reference proteome</keyword>
<comment type="caution">
    <text evidence="4">The sequence shown here is derived from an EMBL/GenBank/DDBJ whole genome shotgun (WGS) entry which is preliminary data.</text>
</comment>
<feature type="region of interest" description="Disordered" evidence="2">
    <location>
        <begin position="424"/>
        <end position="447"/>
    </location>
</feature>
<dbReference type="Proteomes" id="UP000243579">
    <property type="component" value="Unassembled WGS sequence"/>
</dbReference>
<dbReference type="OrthoDB" id="524326at2759"/>
<dbReference type="PANTHER" id="PTHR11216">
    <property type="entry name" value="EH DOMAIN"/>
    <property type="match status" value="1"/>
</dbReference>
<feature type="domain" description="EH" evidence="3">
    <location>
        <begin position="8"/>
        <end position="99"/>
    </location>
</feature>
<feature type="domain" description="EH" evidence="3">
    <location>
        <begin position="113"/>
        <end position="202"/>
    </location>
</feature>
<dbReference type="SUPFAM" id="SSF47473">
    <property type="entry name" value="EF-hand"/>
    <property type="match status" value="2"/>
</dbReference>
<dbReference type="STRING" id="1202772.A0A1V9YEP4"/>
<organism evidence="4 5">
    <name type="scientific">Achlya hypogyna</name>
    <name type="common">Oomycete</name>
    <name type="synonym">Protoachlya hypogyna</name>
    <dbReference type="NCBI Taxonomy" id="1202772"/>
    <lineage>
        <taxon>Eukaryota</taxon>
        <taxon>Sar</taxon>
        <taxon>Stramenopiles</taxon>
        <taxon>Oomycota</taxon>
        <taxon>Saprolegniomycetes</taxon>
        <taxon>Saprolegniales</taxon>
        <taxon>Achlyaceae</taxon>
        <taxon>Achlya</taxon>
    </lineage>
</organism>
<dbReference type="SMART" id="SM00027">
    <property type="entry name" value="EH"/>
    <property type="match status" value="2"/>
</dbReference>
<evidence type="ECO:0000256" key="1">
    <source>
        <dbReference type="SAM" id="Coils"/>
    </source>
</evidence>
<evidence type="ECO:0000313" key="4">
    <source>
        <dbReference type="EMBL" id="OQR84169.1"/>
    </source>
</evidence>
<feature type="region of interest" description="Disordered" evidence="2">
    <location>
        <begin position="977"/>
        <end position="1000"/>
    </location>
</feature>
<dbReference type="GO" id="GO:0005886">
    <property type="term" value="C:plasma membrane"/>
    <property type="evidence" value="ECO:0007669"/>
    <property type="project" value="TreeGrafter"/>
</dbReference>
<protein>
    <recommendedName>
        <fullName evidence="3">EH domain-containing protein</fullName>
    </recommendedName>
</protein>
<dbReference type="GO" id="GO:0016197">
    <property type="term" value="P:endosomal transport"/>
    <property type="evidence" value="ECO:0007669"/>
    <property type="project" value="TreeGrafter"/>
</dbReference>
<proteinExistence type="predicted"/>
<keyword evidence="1" id="KW-0175">Coiled coil</keyword>
<evidence type="ECO:0000259" key="3">
    <source>
        <dbReference type="PROSITE" id="PS50031"/>
    </source>
</evidence>
<dbReference type="PANTHER" id="PTHR11216:SF174">
    <property type="entry name" value="GH06923P"/>
    <property type="match status" value="1"/>
</dbReference>
<dbReference type="PROSITE" id="PS50031">
    <property type="entry name" value="EH"/>
    <property type="match status" value="2"/>
</dbReference>
<evidence type="ECO:0000256" key="2">
    <source>
        <dbReference type="SAM" id="MobiDB-lite"/>
    </source>
</evidence>
<dbReference type="Gene3D" id="1.10.238.10">
    <property type="entry name" value="EF-hand"/>
    <property type="match status" value="2"/>
</dbReference>
<reference evidence="4 5" key="1">
    <citation type="journal article" date="2014" name="Genome Biol. Evol.">
        <title>The secreted proteins of Achlya hypogyna and Thraustotheca clavata identify the ancestral oomycete secretome and reveal gene acquisitions by horizontal gene transfer.</title>
        <authorList>
            <person name="Misner I."/>
            <person name="Blouin N."/>
            <person name="Leonard G."/>
            <person name="Richards T.A."/>
            <person name="Lane C.E."/>
        </authorList>
    </citation>
    <scope>NUCLEOTIDE SEQUENCE [LARGE SCALE GENOMIC DNA]</scope>
    <source>
        <strain evidence="4 5">ATCC 48635</strain>
    </source>
</reference>
<accession>A0A1V9YEP4</accession>
<evidence type="ECO:0000313" key="5">
    <source>
        <dbReference type="Proteomes" id="UP000243579"/>
    </source>
</evidence>